<name>A0A074ZMC1_OPIVI</name>
<sequence length="226" mass="25950">SYPTPQKAQKDKEPKQQAAENEVTSVQKDEVTTDKTTKTTNSKETQAATKLEPKAETPKSHQSTDSQARRSAKPGNKQSRRSGSTARGKRSSRTLNAKETEKTAIEQENADASSVKQEQVLPPKPGEEGWCYVDRLIPLDSASVLIHFYEDMENSYKRNCMSIFRVLRRDRWAVLPHLHKARTEFYNYLRRPDMKQHYVTQFQEVSCGLLYLTISVRVMLLNMRVE</sequence>
<keyword evidence="3" id="KW-1185">Reference proteome</keyword>
<dbReference type="CTD" id="20328569"/>
<protein>
    <submittedName>
        <fullName evidence="2">Uncharacterized protein</fullName>
    </submittedName>
</protein>
<evidence type="ECO:0000256" key="1">
    <source>
        <dbReference type="SAM" id="MobiDB-lite"/>
    </source>
</evidence>
<feature type="non-terminal residue" evidence="2">
    <location>
        <position position="1"/>
    </location>
</feature>
<dbReference type="AlphaFoldDB" id="A0A074ZMC1"/>
<organism evidence="2 3">
    <name type="scientific">Opisthorchis viverrini</name>
    <name type="common">Southeast Asian liver fluke</name>
    <dbReference type="NCBI Taxonomy" id="6198"/>
    <lineage>
        <taxon>Eukaryota</taxon>
        <taxon>Metazoa</taxon>
        <taxon>Spiralia</taxon>
        <taxon>Lophotrochozoa</taxon>
        <taxon>Platyhelminthes</taxon>
        <taxon>Trematoda</taxon>
        <taxon>Digenea</taxon>
        <taxon>Opisthorchiida</taxon>
        <taxon>Opisthorchiata</taxon>
        <taxon>Opisthorchiidae</taxon>
        <taxon>Opisthorchis</taxon>
    </lineage>
</organism>
<proteinExistence type="predicted"/>
<accession>A0A074ZMC1</accession>
<dbReference type="GeneID" id="20328569"/>
<feature type="region of interest" description="Disordered" evidence="1">
    <location>
        <begin position="1"/>
        <end position="122"/>
    </location>
</feature>
<dbReference type="RefSeq" id="XP_009171741.1">
    <property type="nucleotide sequence ID" value="XM_009173477.1"/>
</dbReference>
<dbReference type="KEGG" id="ovi:T265_14403"/>
<gene>
    <name evidence="2" type="ORF">T265_14403</name>
</gene>
<dbReference type="Proteomes" id="UP000054324">
    <property type="component" value="Unassembled WGS sequence"/>
</dbReference>
<dbReference type="PANTHER" id="PTHR14919:SF0">
    <property type="entry name" value="SPERM FLAGELLAR PROTEIN 2"/>
    <property type="match status" value="1"/>
</dbReference>
<evidence type="ECO:0000313" key="2">
    <source>
        <dbReference type="EMBL" id="KER24515.1"/>
    </source>
</evidence>
<reference evidence="2 3" key="1">
    <citation type="submission" date="2013-11" db="EMBL/GenBank/DDBJ databases">
        <title>Opisthorchis viverrini - life in the bile duct.</title>
        <authorList>
            <person name="Young N.D."/>
            <person name="Nagarajan N."/>
            <person name="Lin S.J."/>
            <person name="Korhonen P.K."/>
            <person name="Jex A.R."/>
            <person name="Hall R.S."/>
            <person name="Safavi-Hemami H."/>
            <person name="Kaewkong W."/>
            <person name="Bertrand D."/>
            <person name="Gao S."/>
            <person name="Seet Q."/>
            <person name="Wongkham S."/>
            <person name="Teh B.T."/>
            <person name="Wongkham C."/>
            <person name="Intapan P.M."/>
            <person name="Maleewong W."/>
            <person name="Yang X."/>
            <person name="Hu M."/>
            <person name="Wang Z."/>
            <person name="Hofmann A."/>
            <person name="Sternberg P.W."/>
            <person name="Tan P."/>
            <person name="Wang J."/>
            <person name="Gasser R.B."/>
        </authorList>
    </citation>
    <scope>NUCLEOTIDE SEQUENCE [LARGE SCALE GENOMIC DNA]</scope>
</reference>
<dbReference type="OrthoDB" id="62528at2759"/>
<dbReference type="InterPro" id="IPR052634">
    <property type="entry name" value="Sperm_flagellar-bone_growth"/>
</dbReference>
<feature type="compositionally biased region" description="Basic and acidic residues" evidence="1">
    <location>
        <begin position="27"/>
        <end position="37"/>
    </location>
</feature>
<feature type="compositionally biased region" description="Basic and acidic residues" evidence="1">
    <location>
        <begin position="96"/>
        <end position="105"/>
    </location>
</feature>
<dbReference type="EMBL" id="KL596807">
    <property type="protein sequence ID" value="KER24515.1"/>
    <property type="molecule type" value="Genomic_DNA"/>
</dbReference>
<evidence type="ECO:0000313" key="3">
    <source>
        <dbReference type="Proteomes" id="UP000054324"/>
    </source>
</evidence>
<dbReference type="PANTHER" id="PTHR14919">
    <property type="entry name" value="KPL2-RELATED"/>
    <property type="match status" value="1"/>
</dbReference>
<dbReference type="STRING" id="6198.A0A074ZMC1"/>